<dbReference type="SUPFAM" id="SSF143243">
    <property type="entry name" value="Nqo5-like"/>
    <property type="match status" value="1"/>
</dbReference>
<name>U6B851_9HYPH</name>
<comment type="subunit">
    <text evidence="3">NDH-1 is composed of 14 different subunits. Subunits NuoB, C, D, E, F, and G constitute the peripheral sector of the complex.</text>
</comment>
<evidence type="ECO:0000313" key="7">
    <source>
        <dbReference type="EMBL" id="AHA27912.1"/>
    </source>
</evidence>
<evidence type="ECO:0000313" key="8">
    <source>
        <dbReference type="Proteomes" id="UP000017862"/>
    </source>
</evidence>
<comment type="similarity">
    <text evidence="1 3 4">Belongs to the complex I 30 kDa subunit family.</text>
</comment>
<dbReference type="PATRIC" id="fig|1261131.3.peg.536"/>
<keyword evidence="3 4" id="KW-0520">NAD</keyword>
<dbReference type="InterPro" id="IPR001268">
    <property type="entry name" value="NADH_UbQ_OxRdtase_30kDa_su"/>
</dbReference>
<evidence type="ECO:0000256" key="2">
    <source>
        <dbReference type="ARBA" id="ARBA00022448"/>
    </source>
</evidence>
<dbReference type="Gene3D" id="3.30.460.80">
    <property type="entry name" value="NADH:ubiquinone oxidoreductase, 30kDa subunit"/>
    <property type="match status" value="1"/>
</dbReference>
<reference evidence="7 8" key="1">
    <citation type="journal article" date="2014" name="Mol. Plant Microbe Interact.">
        <title>The complete genome sequence of Candidatus Liberibacter americanus, associated with citrus Huanglongbing.</title>
        <authorList>
            <person name="Wulff N.A."/>
            <person name="Zhang S."/>
            <person name="Setubal J.C."/>
            <person name="Almeida N.F."/>
            <person name="Martins E.C."/>
            <person name="Harakava R."/>
            <person name="Kumar D."/>
            <person name="Rangel L.T."/>
            <person name="Foissac X."/>
            <person name="Bove J."/>
            <person name="Gabriel D.W."/>
        </authorList>
    </citation>
    <scope>NUCLEOTIDE SEQUENCE [LARGE SCALE GENOMIC DNA]</scope>
    <source>
        <strain evidence="7 8">Sao Paulo</strain>
    </source>
</reference>
<evidence type="ECO:0000256" key="4">
    <source>
        <dbReference type="RuleBase" id="RU003456"/>
    </source>
</evidence>
<evidence type="ECO:0000256" key="3">
    <source>
        <dbReference type="HAMAP-Rule" id="MF_01357"/>
    </source>
</evidence>
<gene>
    <name evidence="3 7" type="primary">nuoC</name>
    <name evidence="7" type="ORF">lam_565</name>
</gene>
<protein>
    <recommendedName>
        <fullName evidence="3">NADH-quinone oxidoreductase subunit C</fullName>
        <ecNumber evidence="3">7.1.1.-</ecNumber>
    </recommendedName>
    <alternativeName>
        <fullName evidence="3">NADH dehydrogenase I subunit C</fullName>
    </alternativeName>
    <alternativeName>
        <fullName evidence="3">NDH-1 subunit C</fullName>
    </alternativeName>
</protein>
<dbReference type="GO" id="GO:0048038">
    <property type="term" value="F:quinone binding"/>
    <property type="evidence" value="ECO:0007669"/>
    <property type="project" value="UniProtKB-KW"/>
</dbReference>
<evidence type="ECO:0000256" key="5">
    <source>
        <dbReference type="RuleBase" id="RU003582"/>
    </source>
</evidence>
<keyword evidence="3 7" id="KW-0830">Ubiquinone</keyword>
<dbReference type="NCBIfam" id="NF004733">
    <property type="entry name" value="PRK06074.1-5"/>
    <property type="match status" value="1"/>
</dbReference>
<dbReference type="GO" id="GO:0008137">
    <property type="term" value="F:NADH dehydrogenase (ubiquinone) activity"/>
    <property type="evidence" value="ECO:0007669"/>
    <property type="project" value="InterPro"/>
</dbReference>
<comment type="catalytic activity">
    <reaction evidence="3 5">
        <text>a quinone + NADH + 5 H(+)(in) = a quinol + NAD(+) + 4 H(+)(out)</text>
        <dbReference type="Rhea" id="RHEA:57888"/>
        <dbReference type="ChEBI" id="CHEBI:15378"/>
        <dbReference type="ChEBI" id="CHEBI:24646"/>
        <dbReference type="ChEBI" id="CHEBI:57540"/>
        <dbReference type="ChEBI" id="CHEBI:57945"/>
        <dbReference type="ChEBI" id="CHEBI:132124"/>
    </reaction>
</comment>
<organism evidence="7 8">
    <name type="scientific">Candidatus Liberibacter americanus str. Sao Paulo</name>
    <dbReference type="NCBI Taxonomy" id="1261131"/>
    <lineage>
        <taxon>Bacteria</taxon>
        <taxon>Pseudomonadati</taxon>
        <taxon>Pseudomonadota</taxon>
        <taxon>Alphaproteobacteria</taxon>
        <taxon>Hyphomicrobiales</taxon>
        <taxon>Rhizobiaceae</taxon>
        <taxon>Liberibacter</taxon>
    </lineage>
</organism>
<dbReference type="HOGENOM" id="CLU_042628_2_1_5"/>
<dbReference type="GO" id="GO:0005886">
    <property type="term" value="C:plasma membrane"/>
    <property type="evidence" value="ECO:0007669"/>
    <property type="project" value="UniProtKB-SubCell"/>
</dbReference>
<dbReference type="PROSITE" id="PS00542">
    <property type="entry name" value="COMPLEX1_30K"/>
    <property type="match status" value="1"/>
</dbReference>
<dbReference type="AlphaFoldDB" id="U6B851"/>
<keyword evidence="3 4" id="KW-1278">Translocase</keyword>
<dbReference type="InterPro" id="IPR010218">
    <property type="entry name" value="NADH_DH_suC"/>
</dbReference>
<comment type="function">
    <text evidence="3">NDH-1 shuttles electrons from NADH, via FMN and iron-sulfur (Fe-S) centers, to quinones in the respiratory chain. The immediate electron acceptor for the enzyme in this species is believed to be ubiquinone. Couples the redox reaction to proton translocation (for every two electrons transferred, four hydrogen ions are translocated across the cytoplasmic membrane), and thus conserves the redox energy in a proton gradient.</text>
</comment>
<keyword evidence="8" id="KW-1185">Reference proteome</keyword>
<dbReference type="STRING" id="1261131.lam_565"/>
<evidence type="ECO:0000256" key="1">
    <source>
        <dbReference type="ARBA" id="ARBA00007569"/>
    </source>
</evidence>
<dbReference type="Pfam" id="PF00329">
    <property type="entry name" value="Complex1_30kDa"/>
    <property type="match status" value="1"/>
</dbReference>
<sequence>MQIENLGDYIVDSFGGSAKCSINSIGELSLNVDISDLIALLRFLREDANCCFISIIDICGVDFLSREDRFDVVYHLLSPFNNSRIRVKIAVPENSSIPSAVSVYPGADWFEREVWDMYGINFEGHPDLRRILTDYGFKGHPLRKDFPVSGFVEVHYDNDSKKVIYAPVELMQEHRDFDFLSPWEGYESLPYKGDSGNEN</sequence>
<proteinExistence type="inferred from homology"/>
<evidence type="ECO:0000259" key="6">
    <source>
        <dbReference type="Pfam" id="PF00329"/>
    </source>
</evidence>
<dbReference type="eggNOG" id="COG0852">
    <property type="taxonomic scope" value="Bacteria"/>
</dbReference>
<keyword evidence="3 5" id="KW-0874">Quinone</keyword>
<dbReference type="PANTHER" id="PTHR10884:SF14">
    <property type="entry name" value="NADH DEHYDROGENASE [UBIQUINONE] IRON-SULFUR PROTEIN 3, MITOCHONDRIAL"/>
    <property type="match status" value="1"/>
</dbReference>
<dbReference type="InterPro" id="IPR020396">
    <property type="entry name" value="NADH_UbQ_OxRdtase_CS"/>
</dbReference>
<dbReference type="GO" id="GO:0050136">
    <property type="term" value="F:NADH dehydrogenase (quinone) (non-electrogenic) activity"/>
    <property type="evidence" value="ECO:0007669"/>
    <property type="project" value="UniProtKB-UniRule"/>
</dbReference>
<dbReference type="PANTHER" id="PTHR10884">
    <property type="entry name" value="NADH DEHYDROGENASE UBIQUINONE IRON-SULFUR PROTEIN 3"/>
    <property type="match status" value="1"/>
</dbReference>
<comment type="subcellular location">
    <subcellularLocation>
        <location evidence="3">Cell membrane</location>
        <topology evidence="3">Peripheral membrane protein</topology>
        <orientation evidence="3">Cytoplasmic side</orientation>
    </subcellularLocation>
</comment>
<accession>U6B851</accession>
<feature type="domain" description="NADH:ubiquinone oxidoreductase 30kDa subunit" evidence="6">
    <location>
        <begin position="31"/>
        <end position="151"/>
    </location>
</feature>
<dbReference type="InterPro" id="IPR037232">
    <property type="entry name" value="NADH_quin_OxRdtase_su_C/D-like"/>
</dbReference>
<dbReference type="HAMAP" id="MF_01357">
    <property type="entry name" value="NDH1_NuoC"/>
    <property type="match status" value="1"/>
</dbReference>
<dbReference type="Proteomes" id="UP000017862">
    <property type="component" value="Chromosome"/>
</dbReference>
<dbReference type="NCBIfam" id="TIGR01961">
    <property type="entry name" value="NuoC_fam"/>
    <property type="match status" value="1"/>
</dbReference>
<dbReference type="KEGG" id="lar:lam_565"/>
<keyword evidence="3" id="KW-0472">Membrane</keyword>
<dbReference type="EMBL" id="CP006604">
    <property type="protein sequence ID" value="AHA27912.1"/>
    <property type="molecule type" value="Genomic_DNA"/>
</dbReference>
<keyword evidence="3" id="KW-1003">Cell membrane</keyword>
<dbReference type="EC" id="7.1.1.-" evidence="3"/>
<keyword evidence="2 3" id="KW-0813">Transport</keyword>